<dbReference type="NCBIfam" id="TIGR04056">
    <property type="entry name" value="OMP_RagA_SusC"/>
    <property type="match status" value="1"/>
</dbReference>
<dbReference type="AlphaFoldDB" id="A0A415M6M2"/>
<evidence type="ECO:0000256" key="3">
    <source>
        <dbReference type="ARBA" id="ARBA00022452"/>
    </source>
</evidence>
<evidence type="ECO:0000313" key="11">
    <source>
        <dbReference type="Proteomes" id="UP000283616"/>
    </source>
</evidence>
<evidence type="ECO:0000259" key="9">
    <source>
        <dbReference type="SMART" id="SM00965"/>
    </source>
</evidence>
<dbReference type="SUPFAM" id="SSF49464">
    <property type="entry name" value="Carboxypeptidase regulatory domain-like"/>
    <property type="match status" value="1"/>
</dbReference>
<comment type="similarity">
    <text evidence="7">Belongs to the TonB-dependent receptor family.</text>
</comment>
<dbReference type="Pfam" id="PF07715">
    <property type="entry name" value="Plug"/>
    <property type="match status" value="1"/>
</dbReference>
<dbReference type="InterPro" id="IPR023996">
    <property type="entry name" value="TonB-dep_OMP_SusC/RagA"/>
</dbReference>
<feature type="chain" id="PRO_5019310496" evidence="8">
    <location>
        <begin position="26"/>
        <end position="1196"/>
    </location>
</feature>
<evidence type="ECO:0000256" key="1">
    <source>
        <dbReference type="ARBA" id="ARBA00004571"/>
    </source>
</evidence>
<evidence type="ECO:0000256" key="8">
    <source>
        <dbReference type="SAM" id="SignalP"/>
    </source>
</evidence>
<dbReference type="InterPro" id="IPR032508">
    <property type="entry name" value="FecR_C"/>
</dbReference>
<evidence type="ECO:0000256" key="2">
    <source>
        <dbReference type="ARBA" id="ARBA00022448"/>
    </source>
</evidence>
<dbReference type="EMBL" id="QROV01000001">
    <property type="protein sequence ID" value="RHL64296.1"/>
    <property type="molecule type" value="Genomic_DNA"/>
</dbReference>
<dbReference type="SUPFAM" id="SSF56935">
    <property type="entry name" value="Porins"/>
    <property type="match status" value="1"/>
</dbReference>
<organism evidence="10 11">
    <name type="scientific">Bacteroides thetaiotaomicron</name>
    <dbReference type="NCBI Taxonomy" id="818"/>
    <lineage>
        <taxon>Bacteria</taxon>
        <taxon>Pseudomonadati</taxon>
        <taxon>Bacteroidota</taxon>
        <taxon>Bacteroidia</taxon>
        <taxon>Bacteroidales</taxon>
        <taxon>Bacteroidaceae</taxon>
        <taxon>Bacteroides</taxon>
    </lineage>
</organism>
<feature type="domain" description="Secretin/TonB short N-terminal" evidence="9">
    <location>
        <begin position="57"/>
        <end position="105"/>
    </location>
</feature>
<evidence type="ECO:0000256" key="7">
    <source>
        <dbReference type="PROSITE-ProRule" id="PRU01360"/>
    </source>
</evidence>
<gene>
    <name evidence="10" type="ORF">DW011_00435</name>
</gene>
<dbReference type="NCBIfam" id="TIGR04057">
    <property type="entry name" value="SusC_RagA_signa"/>
    <property type="match status" value="1"/>
</dbReference>
<keyword evidence="8" id="KW-0732">Signal</keyword>
<dbReference type="InterPro" id="IPR008969">
    <property type="entry name" value="CarboxyPept-like_regulatory"/>
</dbReference>
<dbReference type="InterPro" id="IPR037066">
    <property type="entry name" value="Plug_dom_sf"/>
</dbReference>
<proteinExistence type="inferred from homology"/>
<dbReference type="Pfam" id="PF16344">
    <property type="entry name" value="FecR_C"/>
    <property type="match status" value="1"/>
</dbReference>
<reference evidence="10 11" key="1">
    <citation type="submission" date="2018-08" db="EMBL/GenBank/DDBJ databases">
        <title>A genome reference for cultivated species of the human gut microbiota.</title>
        <authorList>
            <person name="Zou Y."/>
            <person name="Xue W."/>
            <person name="Luo G."/>
        </authorList>
    </citation>
    <scope>NUCLEOTIDE SEQUENCE [LARGE SCALE GENOMIC DNA]</scope>
    <source>
        <strain evidence="10 11">AF37-12</strain>
    </source>
</reference>
<dbReference type="Gene3D" id="3.55.50.30">
    <property type="match status" value="1"/>
</dbReference>
<evidence type="ECO:0000256" key="5">
    <source>
        <dbReference type="ARBA" id="ARBA00023136"/>
    </source>
</evidence>
<dbReference type="PROSITE" id="PS52016">
    <property type="entry name" value="TONB_DEPENDENT_REC_3"/>
    <property type="match status" value="1"/>
</dbReference>
<dbReference type="Gene3D" id="2.60.40.1120">
    <property type="entry name" value="Carboxypeptidase-like, regulatory domain"/>
    <property type="match status" value="1"/>
</dbReference>
<dbReference type="InterPro" id="IPR023997">
    <property type="entry name" value="TonB-dep_OMP_SusC/RagA_CS"/>
</dbReference>
<dbReference type="SMART" id="SM00965">
    <property type="entry name" value="STN"/>
    <property type="match status" value="1"/>
</dbReference>
<dbReference type="Proteomes" id="UP000283616">
    <property type="component" value="Unassembled WGS sequence"/>
</dbReference>
<dbReference type="RefSeq" id="WP_118417229.1">
    <property type="nucleotide sequence ID" value="NZ_QROV01000001.1"/>
</dbReference>
<comment type="caution">
    <text evidence="10">The sequence shown here is derived from an EMBL/GenBank/DDBJ whole genome shotgun (WGS) entry which is preliminary data.</text>
</comment>
<keyword evidence="5 7" id="KW-0472">Membrane</keyword>
<evidence type="ECO:0000313" key="10">
    <source>
        <dbReference type="EMBL" id="RHL64296.1"/>
    </source>
</evidence>
<evidence type="ECO:0000256" key="4">
    <source>
        <dbReference type="ARBA" id="ARBA00022692"/>
    </source>
</evidence>
<keyword evidence="4 7" id="KW-0812">Transmembrane</keyword>
<comment type="subcellular location">
    <subcellularLocation>
        <location evidence="1 7">Cell outer membrane</location>
        <topology evidence="1 7">Multi-pass membrane protein</topology>
    </subcellularLocation>
</comment>
<dbReference type="GO" id="GO:0009279">
    <property type="term" value="C:cell outer membrane"/>
    <property type="evidence" value="ECO:0007669"/>
    <property type="project" value="UniProtKB-SubCell"/>
</dbReference>
<dbReference type="InterPro" id="IPR011662">
    <property type="entry name" value="Secretin/TonB_short_N"/>
</dbReference>
<protein>
    <submittedName>
        <fullName evidence="10">SusC/RagA family TonB-linked outer membrane protein</fullName>
    </submittedName>
</protein>
<keyword evidence="2 7" id="KW-0813">Transport</keyword>
<evidence type="ECO:0000256" key="6">
    <source>
        <dbReference type="ARBA" id="ARBA00023237"/>
    </source>
</evidence>
<accession>A0A415M6M2</accession>
<feature type="signal peptide" evidence="8">
    <location>
        <begin position="1"/>
        <end position="25"/>
    </location>
</feature>
<dbReference type="InterPro" id="IPR036942">
    <property type="entry name" value="Beta-barrel_TonB_sf"/>
</dbReference>
<dbReference type="Gene3D" id="2.40.170.20">
    <property type="entry name" value="TonB-dependent receptor, beta-barrel domain"/>
    <property type="match status" value="1"/>
</dbReference>
<dbReference type="Gene3D" id="2.170.130.10">
    <property type="entry name" value="TonB-dependent receptor, plug domain"/>
    <property type="match status" value="1"/>
</dbReference>
<name>A0A415M6M2_BACT4</name>
<keyword evidence="3 7" id="KW-1134">Transmembrane beta strand</keyword>
<dbReference type="InterPro" id="IPR012910">
    <property type="entry name" value="Plug_dom"/>
</dbReference>
<keyword evidence="6 7" id="KW-0998">Cell outer membrane</keyword>
<dbReference type="Pfam" id="PF13715">
    <property type="entry name" value="CarbopepD_reg_2"/>
    <property type="match status" value="1"/>
</dbReference>
<sequence length="1196" mass="134196">MRKIWKLLIVCFLCALCSLPDQVNAQTQPQKKITIEISNERLPSVLKRLEKISGYKILFTYDDVKKYTVSGVIKDKAIEQALDIILTDKPLEYHIENQFITITPKGPSKQARIFNVKGVVISGDDGQPLIGATVLIKGTKTGVLTDIDGKFLMEKVPSNATLQFSYIGMTPQDLSPTPDMKVTLESDVQSLSEVVVTGMQRMDKRMFTGATAQLSADNVKIDGMPEISRALEGRAAGVSVQNVSGSFGTAPKIRVRGATSIYGSSKPLWVVDGVVMEDVTEVSADQLSSGDAVTLISSAIAGLNADDIESFQILKDGSATSIYGARAMAGVIVVTTKKGKAGISRINYTGEYSIRLKPSYSEFNIMNSQEQMGVYKEMQKKGWLNFAETYRAADSGVYGKMYQLMNTYDPVTGQFALMNIAKTQREYLKSAEMRNTDWFDELFRTNIMHNHSVSLSSGTEKASFYASLSALVDPGWTQQSSVNRYTANLNATFNISKTLSINLISSASYRKQRAPGTLSQSIDPVYGEVRRDFDINPYSYALNTSRTLSPDEFYTRNYSPFNIMYELDNNYMNLHVVDMKFQSELKWKPIQGLELSALGAVKYQTTSQEHFITDNSNQAQAYRAMGDATIRDKNPFLYTNPDDPYALPISILPQGGIYQKTDYKMVGYDFRATANYNHSFGESHITNLFLGTETNSIDRNKTFFNGWGMQYTMGAIPFYTYQFFKKSIEEGTDYYSVNDTRARNVAFFANGTYSFQGKYTLNGTIRYEGTNKLGKARKSRWLPTWNIAAAWNIHEESFFKAVEPILSHFTLKTSYSLTADRGPADVSNSMMILKSFKPYRPFTNVQESGMYLVDLENSELTYEKKHELNIGVDMGFLDNRINLSADWYSRNNFDLIGIVNSQGVGGKIAKMANIASMKSHGIEFTLSTKNIVTKDFDWNSDFIFSNSKNEVTDLKSNASIIDLVTGSGFAREGYPVHGLFSIPFLGLNEDGFPMFRNSDGSVTVTDINFQERENVDFLIYEGPTDPTITGSFGNIFRYKNFRLNIFLTYSFGNKIRLDPVFSNKYTDLTAMPKEYKNRWVIPGDEATTNIPVIANRRQSEKDRYLKTAYNSYNYSDARVADGGFIRMKEVSLSYDFPQTWLTSLHLNSLSLKLQATNLCLLYADSKLNGQDPEFFRSGGVATPVPKQFTLTLRLGL</sequence>
<dbReference type="InterPro" id="IPR039426">
    <property type="entry name" value="TonB-dep_rcpt-like"/>
</dbReference>